<evidence type="ECO:0000313" key="2">
    <source>
        <dbReference type="EMBL" id="SPD86344.1"/>
    </source>
</evidence>
<sequence>MSGSRPERMRSRHPGGRRDLRRCALHRHRSHGTRVVSHDWARGVTLVPVLEFWGF</sequence>
<dbReference type="Proteomes" id="UP000238164">
    <property type="component" value="Chromosome 1"/>
</dbReference>
<protein>
    <submittedName>
        <fullName evidence="2">Uncharacterized protein</fullName>
    </submittedName>
</protein>
<accession>A0A2N9JG00</accession>
<keyword evidence="3" id="KW-1185">Reference proteome</keyword>
<reference evidence="2 3" key="1">
    <citation type="submission" date="2018-02" db="EMBL/GenBank/DDBJ databases">
        <authorList>
            <person name="Cohen D.B."/>
            <person name="Kent A.D."/>
        </authorList>
    </citation>
    <scope>NUCLEOTIDE SEQUENCE [LARGE SCALE GENOMIC DNA]</scope>
    <source>
        <strain evidence="2">1</strain>
    </source>
</reference>
<feature type="region of interest" description="Disordered" evidence="1">
    <location>
        <begin position="1"/>
        <end position="21"/>
    </location>
</feature>
<dbReference type="AlphaFoldDB" id="A0A2N9JG00"/>
<dbReference type="KEGG" id="mgg:MPLG2_1308"/>
<name>A0A2N9JG00_9ACTN</name>
<dbReference type="EMBL" id="LT985188">
    <property type="protein sequence ID" value="SPD86344.1"/>
    <property type="molecule type" value="Genomic_DNA"/>
</dbReference>
<gene>
    <name evidence="2" type="ORF">MPLG2_1308</name>
</gene>
<evidence type="ECO:0000313" key="3">
    <source>
        <dbReference type="Proteomes" id="UP000238164"/>
    </source>
</evidence>
<proteinExistence type="predicted"/>
<evidence type="ECO:0000256" key="1">
    <source>
        <dbReference type="SAM" id="MobiDB-lite"/>
    </source>
</evidence>
<organism evidence="2 3">
    <name type="scientific">Micropruina glycogenica</name>
    <dbReference type="NCBI Taxonomy" id="75385"/>
    <lineage>
        <taxon>Bacteria</taxon>
        <taxon>Bacillati</taxon>
        <taxon>Actinomycetota</taxon>
        <taxon>Actinomycetes</taxon>
        <taxon>Propionibacteriales</taxon>
        <taxon>Nocardioidaceae</taxon>
        <taxon>Micropruina</taxon>
    </lineage>
</organism>